<dbReference type="Proteomes" id="UP000030645">
    <property type="component" value="Unassembled WGS sequence"/>
</dbReference>
<name>W9QV14_9ROSA</name>
<dbReference type="EMBL" id="KE343705">
    <property type="protein sequence ID" value="EXB39016.1"/>
    <property type="molecule type" value="Genomic_DNA"/>
</dbReference>
<reference evidence="4" key="1">
    <citation type="submission" date="2013-01" db="EMBL/GenBank/DDBJ databases">
        <title>Draft Genome Sequence of a Mulberry Tree, Morus notabilis C.K. Schneid.</title>
        <authorList>
            <person name="He N."/>
            <person name="Zhao S."/>
        </authorList>
    </citation>
    <scope>NUCLEOTIDE SEQUENCE</scope>
</reference>
<dbReference type="PANTHER" id="PTHR12979">
    <property type="entry name" value="CCR4-NOT TRANSCRIPTION COMPLEX SUBUNIT 10"/>
    <property type="match status" value="1"/>
</dbReference>
<dbReference type="GO" id="GO:0017148">
    <property type="term" value="P:negative regulation of translation"/>
    <property type="evidence" value="ECO:0007669"/>
    <property type="project" value="TreeGrafter"/>
</dbReference>
<sequence>MEARDSSSSSSAAANREGPSAAEDEAVLSVAAALAKDAALHFQSGKFAECVDVLNQLLLKKPDDPKVLHNIAITEYFRDGCSDPKRLLDVLNNVKVLYSSLCLHCQFHGIIVL</sequence>
<dbReference type="GO" id="GO:0030014">
    <property type="term" value="C:CCR4-NOT complex"/>
    <property type="evidence" value="ECO:0007669"/>
    <property type="project" value="InterPro"/>
</dbReference>
<feature type="region of interest" description="Disordered" evidence="2">
    <location>
        <begin position="1"/>
        <end position="22"/>
    </location>
</feature>
<evidence type="ECO:0000256" key="1">
    <source>
        <dbReference type="ARBA" id="ARBA00010080"/>
    </source>
</evidence>
<evidence type="ECO:0000313" key="3">
    <source>
        <dbReference type="EMBL" id="EXB39016.1"/>
    </source>
</evidence>
<dbReference type="SUPFAM" id="SSF48452">
    <property type="entry name" value="TPR-like"/>
    <property type="match status" value="1"/>
</dbReference>
<dbReference type="AlphaFoldDB" id="W9QV14"/>
<feature type="compositionally biased region" description="Low complexity" evidence="2">
    <location>
        <begin position="1"/>
        <end position="14"/>
    </location>
</feature>
<comment type="similarity">
    <text evidence="1">Belongs to the CNOT10 family.</text>
</comment>
<proteinExistence type="inferred from homology"/>
<dbReference type="InterPro" id="IPR011990">
    <property type="entry name" value="TPR-like_helical_dom_sf"/>
</dbReference>
<evidence type="ECO:0000313" key="4">
    <source>
        <dbReference type="Proteomes" id="UP000030645"/>
    </source>
</evidence>
<dbReference type="STRING" id="981085.W9QV14"/>
<protein>
    <recommendedName>
        <fullName evidence="5">CCR4-NOT transcription complex subunit 10</fullName>
    </recommendedName>
</protein>
<organism evidence="3 4">
    <name type="scientific">Morus notabilis</name>
    <dbReference type="NCBI Taxonomy" id="981085"/>
    <lineage>
        <taxon>Eukaryota</taxon>
        <taxon>Viridiplantae</taxon>
        <taxon>Streptophyta</taxon>
        <taxon>Embryophyta</taxon>
        <taxon>Tracheophyta</taxon>
        <taxon>Spermatophyta</taxon>
        <taxon>Magnoliopsida</taxon>
        <taxon>eudicotyledons</taxon>
        <taxon>Gunneridae</taxon>
        <taxon>Pentapetalae</taxon>
        <taxon>rosids</taxon>
        <taxon>fabids</taxon>
        <taxon>Rosales</taxon>
        <taxon>Moraceae</taxon>
        <taxon>Moreae</taxon>
        <taxon>Morus</taxon>
    </lineage>
</organism>
<dbReference type="PANTHER" id="PTHR12979:SF5">
    <property type="entry name" value="CCR4-NOT TRANSCRIPTION COMPLEX SUBUNIT 10"/>
    <property type="match status" value="1"/>
</dbReference>
<evidence type="ECO:0008006" key="5">
    <source>
        <dbReference type="Google" id="ProtNLM"/>
    </source>
</evidence>
<dbReference type="GO" id="GO:0006402">
    <property type="term" value="P:mRNA catabolic process"/>
    <property type="evidence" value="ECO:0007669"/>
    <property type="project" value="TreeGrafter"/>
</dbReference>
<dbReference type="eggNOG" id="KOG2471">
    <property type="taxonomic scope" value="Eukaryota"/>
</dbReference>
<gene>
    <name evidence="3" type="ORF">L484_011176</name>
</gene>
<keyword evidence="4" id="KW-1185">Reference proteome</keyword>
<evidence type="ECO:0000256" key="2">
    <source>
        <dbReference type="SAM" id="MobiDB-lite"/>
    </source>
</evidence>
<dbReference type="InterPro" id="IPR039740">
    <property type="entry name" value="CNOT10"/>
</dbReference>
<accession>W9QV14</accession>